<dbReference type="Proteomes" id="UP000775872">
    <property type="component" value="Unassembled WGS sequence"/>
</dbReference>
<dbReference type="InterPro" id="IPR051606">
    <property type="entry name" value="Polyketide_Oxido-like"/>
</dbReference>
<proteinExistence type="inferred from homology"/>
<evidence type="ECO:0000313" key="4">
    <source>
        <dbReference type="Proteomes" id="UP000775872"/>
    </source>
</evidence>
<gene>
    <name evidence="3" type="ORF">CSOL1703_00012005</name>
</gene>
<reference evidence="3" key="1">
    <citation type="submission" date="2021-10" db="EMBL/GenBank/DDBJ databases">
        <authorList>
            <person name="Piombo E."/>
        </authorList>
    </citation>
    <scope>NUCLEOTIDE SEQUENCE</scope>
</reference>
<dbReference type="GO" id="GO:0004074">
    <property type="term" value="F:biliverdin reductase [NAD(P)H] activity"/>
    <property type="evidence" value="ECO:0007669"/>
    <property type="project" value="TreeGrafter"/>
</dbReference>
<evidence type="ECO:0000313" key="3">
    <source>
        <dbReference type="EMBL" id="CAH0046275.1"/>
    </source>
</evidence>
<dbReference type="SUPFAM" id="SSF51735">
    <property type="entry name" value="NAD(P)-binding Rossmann-fold domains"/>
    <property type="match status" value="1"/>
</dbReference>
<dbReference type="OrthoDB" id="5134445at2759"/>
<feature type="domain" description="NAD(P)-binding" evidence="2">
    <location>
        <begin position="9"/>
        <end position="222"/>
    </location>
</feature>
<comment type="similarity">
    <text evidence="1">Belongs to the avfA family.</text>
</comment>
<dbReference type="PANTHER" id="PTHR43355:SF2">
    <property type="entry name" value="FLAVIN REDUCTASE (NADPH)"/>
    <property type="match status" value="1"/>
</dbReference>
<dbReference type="InterPro" id="IPR036291">
    <property type="entry name" value="NAD(P)-bd_dom_sf"/>
</dbReference>
<accession>A0A9N9YZH9</accession>
<dbReference type="InterPro" id="IPR016040">
    <property type="entry name" value="NAD(P)-bd_dom"/>
</dbReference>
<dbReference type="GO" id="GO:0042602">
    <property type="term" value="F:riboflavin reductase (NADPH) activity"/>
    <property type="evidence" value="ECO:0007669"/>
    <property type="project" value="TreeGrafter"/>
</dbReference>
<dbReference type="EMBL" id="CABFOC020000014">
    <property type="protein sequence ID" value="CAH0046275.1"/>
    <property type="molecule type" value="Genomic_DNA"/>
</dbReference>
<dbReference type="AlphaFoldDB" id="A0A9N9YZH9"/>
<protein>
    <recommendedName>
        <fullName evidence="2">NAD(P)-binding domain-containing protein</fullName>
    </recommendedName>
</protein>
<dbReference type="Pfam" id="PF13460">
    <property type="entry name" value="NAD_binding_10"/>
    <property type="match status" value="1"/>
</dbReference>
<keyword evidence="4" id="KW-1185">Reference proteome</keyword>
<sequence>MSKTITFFGASTGCGSFALKAALAQGHTCIALLRSPAKLADLAASNPNLIIREGNAHDPTAVAKCLTIPGDDSRLVDAIHFSIGGTMDPKTFKFTDPDVCKKGIAGLLEALAILRRDWNAVGNPLLAIVSTTGISDQKRDYPLAFYPLYHWMLATPHADKKVMEERLRASTERFVIVRPSLLIDGDKEGVNVREGLEDVSKGKLEKEEVGYTISRAAVGRWIYEKLLSVDAGAVRDWEGKAVSITCPYYTNNILELNIKSVGKKSSRNLENGGYVRARIVETLQPSTMSVVMVVELLEPVEPVQDPFALEPPPQRLILKMYDRRFSPRLREEMNIHGPATRETESQFLNFLDEGGMPEFFPLYQNARFLVTAAWSTAQKEAYCALFAGEMNSSEVMAYDYLVHLQGDAVPVFHADVQLAILDATGQSFHPFAGVEGVLLDYIPGFPLAELGDKVPEAEWPAICDQAIEKVNKIIDHAFINPDMVLRNTVVSGGEGGGEYKVYYIDFGMCVFRPVLDTDEMWRERKRQAGEEGKIGYHLSSCLSLARVTKAKERYEGRAVPHDLPPMAWRFVPSNRFAGKAMTLPDV</sequence>
<dbReference type="Gene3D" id="3.40.50.720">
    <property type="entry name" value="NAD(P)-binding Rossmann-like Domain"/>
    <property type="match status" value="1"/>
</dbReference>
<name>A0A9N9YZH9_9HYPO</name>
<evidence type="ECO:0000259" key="2">
    <source>
        <dbReference type="Pfam" id="PF13460"/>
    </source>
</evidence>
<dbReference type="PANTHER" id="PTHR43355">
    <property type="entry name" value="FLAVIN REDUCTASE (NADPH)"/>
    <property type="match status" value="1"/>
</dbReference>
<comment type="caution">
    <text evidence="3">The sequence shown here is derived from an EMBL/GenBank/DDBJ whole genome shotgun (WGS) entry which is preliminary data.</text>
</comment>
<evidence type="ECO:0000256" key="1">
    <source>
        <dbReference type="ARBA" id="ARBA00038376"/>
    </source>
</evidence>
<organism evidence="3 4">
    <name type="scientific">Clonostachys solani</name>
    <dbReference type="NCBI Taxonomy" id="160281"/>
    <lineage>
        <taxon>Eukaryota</taxon>
        <taxon>Fungi</taxon>
        <taxon>Dikarya</taxon>
        <taxon>Ascomycota</taxon>
        <taxon>Pezizomycotina</taxon>
        <taxon>Sordariomycetes</taxon>
        <taxon>Hypocreomycetidae</taxon>
        <taxon>Hypocreales</taxon>
        <taxon>Bionectriaceae</taxon>
        <taxon>Clonostachys</taxon>
    </lineage>
</organism>